<proteinExistence type="predicted"/>
<dbReference type="Pfam" id="PF13692">
    <property type="entry name" value="Glyco_trans_1_4"/>
    <property type="match status" value="1"/>
</dbReference>
<dbReference type="PANTHER" id="PTHR12526:SF630">
    <property type="entry name" value="GLYCOSYLTRANSFERASE"/>
    <property type="match status" value="1"/>
</dbReference>
<keyword evidence="2" id="KW-1185">Reference proteome</keyword>
<dbReference type="EMBL" id="JBBMFF010000222">
    <property type="protein sequence ID" value="MEQ2511268.1"/>
    <property type="molecule type" value="Genomic_DNA"/>
</dbReference>
<keyword evidence="1" id="KW-0808">Transferase</keyword>
<dbReference type="Proteomes" id="UP001491552">
    <property type="component" value="Unassembled WGS sequence"/>
</dbReference>
<dbReference type="SUPFAM" id="SSF53756">
    <property type="entry name" value="UDP-Glycosyltransferase/glycogen phosphorylase"/>
    <property type="match status" value="1"/>
</dbReference>
<gene>
    <name evidence="1" type="ORF">WMO66_08420</name>
</gene>
<dbReference type="PANTHER" id="PTHR12526">
    <property type="entry name" value="GLYCOSYLTRANSFERASE"/>
    <property type="match status" value="1"/>
</dbReference>
<organism evidence="1 2">
    <name type="scientific">Faecousia intestinalis</name>
    <dbReference type="NCBI Taxonomy" id="3133167"/>
    <lineage>
        <taxon>Bacteria</taxon>
        <taxon>Bacillati</taxon>
        <taxon>Bacillota</taxon>
        <taxon>Clostridia</taxon>
        <taxon>Eubacteriales</taxon>
        <taxon>Oscillospiraceae</taxon>
        <taxon>Faecousia</taxon>
    </lineage>
</organism>
<comment type="caution">
    <text evidence="1">The sequence shown here is derived from an EMBL/GenBank/DDBJ whole genome shotgun (WGS) entry which is preliminary data.</text>
</comment>
<reference evidence="1 2" key="1">
    <citation type="submission" date="2024-03" db="EMBL/GenBank/DDBJ databases">
        <title>Human intestinal bacterial collection.</title>
        <authorList>
            <person name="Pauvert C."/>
            <person name="Hitch T.C.A."/>
            <person name="Clavel T."/>
        </authorList>
    </citation>
    <scope>NUCLEOTIDE SEQUENCE [LARGE SCALE GENOMIC DNA]</scope>
    <source>
        <strain evidence="1 2">CLA-AA-H192</strain>
    </source>
</reference>
<evidence type="ECO:0000313" key="1">
    <source>
        <dbReference type="EMBL" id="MEQ2511268.1"/>
    </source>
</evidence>
<keyword evidence="1" id="KW-0328">Glycosyltransferase</keyword>
<sequence length="390" mass="44524">MKKKLIFITEALWIGGIETALVNLLNRLDYDRYNVTCLILRDCQEMAYRITPKCRLIVSDRQHAVTFREGYRYKRMYNLMEEPQHASKLRRLIWRILRFLLRAPEARRYAAYVKKQLGGEHFDTAVIYSDRAAETAVRAVSADRFLMFYHHGAMRKEYHDELGYRQAEKVIAVSEALAEKLKAYRPCYAGKIIAVNNLIDVSGVQTKSMAMPEIVFPKDCFNIVSCGRLAPAKGMDLAIAACAKLVQDGLADIHWWIVGGGPEEASLRAQLRALRMDRYVTLLGMQDNPYPYIRQADLYVQPSRFEGHCVTVLEARLLAVPILATQNAAKEQLEDGKTGRLCKLDAASIADAAAELYRTPDLRQALREALRRHDFEHDNALILQKLYALL</sequence>
<evidence type="ECO:0000313" key="2">
    <source>
        <dbReference type="Proteomes" id="UP001491552"/>
    </source>
</evidence>
<name>A0ABV1G776_9FIRM</name>
<accession>A0ABV1G776</accession>
<dbReference type="CDD" id="cd03811">
    <property type="entry name" value="GT4_GT28_WabH-like"/>
    <property type="match status" value="1"/>
</dbReference>
<dbReference type="EC" id="2.4.-.-" evidence="1"/>
<dbReference type="Gene3D" id="3.40.50.2000">
    <property type="entry name" value="Glycogen Phosphorylase B"/>
    <property type="match status" value="2"/>
</dbReference>
<protein>
    <submittedName>
        <fullName evidence="1">Glycosyltransferase</fullName>
        <ecNumber evidence="1">2.4.-.-</ecNumber>
    </submittedName>
</protein>
<dbReference type="RefSeq" id="WP_349135979.1">
    <property type="nucleotide sequence ID" value="NZ_JBBMFF010000222.1"/>
</dbReference>
<dbReference type="GO" id="GO:0016757">
    <property type="term" value="F:glycosyltransferase activity"/>
    <property type="evidence" value="ECO:0007669"/>
    <property type="project" value="UniProtKB-KW"/>
</dbReference>